<feature type="region of interest" description="Disordered" evidence="3">
    <location>
        <begin position="314"/>
        <end position="349"/>
    </location>
</feature>
<proteinExistence type="predicted"/>
<evidence type="ECO:0000259" key="4">
    <source>
        <dbReference type="PROSITE" id="PS51845"/>
    </source>
</evidence>
<dbReference type="InterPro" id="IPR002073">
    <property type="entry name" value="PDEase_catalytic_dom"/>
</dbReference>
<feature type="compositionally biased region" description="Low complexity" evidence="3">
    <location>
        <begin position="104"/>
        <end position="134"/>
    </location>
</feature>
<dbReference type="Gene3D" id="1.10.1300.10">
    <property type="entry name" value="3'5'-cyclic nucleotide phosphodiesterase, catalytic domain"/>
    <property type="match status" value="1"/>
</dbReference>
<dbReference type="EMBL" id="BDIP01000005">
    <property type="protein sequence ID" value="GIQ79428.1"/>
    <property type="molecule type" value="Genomic_DNA"/>
</dbReference>
<evidence type="ECO:0000256" key="1">
    <source>
        <dbReference type="ARBA" id="ARBA00022723"/>
    </source>
</evidence>
<evidence type="ECO:0000313" key="6">
    <source>
        <dbReference type="Proteomes" id="UP000265618"/>
    </source>
</evidence>
<dbReference type="SUPFAM" id="SSF109604">
    <property type="entry name" value="HD-domain/PDEase-like"/>
    <property type="match status" value="1"/>
</dbReference>
<feature type="region of interest" description="Disordered" evidence="3">
    <location>
        <begin position="212"/>
        <end position="233"/>
    </location>
</feature>
<dbReference type="InterPro" id="IPR003607">
    <property type="entry name" value="HD/PDEase_dom"/>
</dbReference>
<evidence type="ECO:0000256" key="3">
    <source>
        <dbReference type="SAM" id="MobiDB-lite"/>
    </source>
</evidence>
<keyword evidence="1" id="KW-0479">Metal-binding</keyword>
<name>A0A9K3CLI0_9EUKA</name>
<dbReference type="GO" id="GO:0046872">
    <property type="term" value="F:metal ion binding"/>
    <property type="evidence" value="ECO:0007669"/>
    <property type="project" value="UniProtKB-KW"/>
</dbReference>
<feature type="compositionally biased region" description="Polar residues" evidence="3">
    <location>
        <begin position="141"/>
        <end position="154"/>
    </location>
</feature>
<dbReference type="PROSITE" id="PS51845">
    <property type="entry name" value="PDEASE_I_2"/>
    <property type="match status" value="1"/>
</dbReference>
<keyword evidence="6" id="KW-1185">Reference proteome</keyword>
<dbReference type="GO" id="GO:0004114">
    <property type="term" value="F:3',5'-cyclic-nucleotide phosphodiesterase activity"/>
    <property type="evidence" value="ECO:0007669"/>
    <property type="project" value="InterPro"/>
</dbReference>
<dbReference type="AlphaFoldDB" id="A0A9K3CLI0"/>
<feature type="compositionally biased region" description="Basic and acidic residues" evidence="3">
    <location>
        <begin position="163"/>
        <end position="177"/>
    </location>
</feature>
<dbReference type="Pfam" id="PF00233">
    <property type="entry name" value="PDEase_I"/>
    <property type="match status" value="1"/>
</dbReference>
<gene>
    <name evidence="5" type="ORF">KIPB_000073</name>
</gene>
<feature type="domain" description="PDEase" evidence="4">
    <location>
        <begin position="470"/>
        <end position="844"/>
    </location>
</feature>
<dbReference type="InterPro" id="IPR036971">
    <property type="entry name" value="PDEase_catalytic_dom_sf"/>
</dbReference>
<evidence type="ECO:0000256" key="2">
    <source>
        <dbReference type="ARBA" id="ARBA00022801"/>
    </source>
</evidence>
<feature type="compositionally biased region" description="Acidic residues" evidence="3">
    <location>
        <begin position="337"/>
        <end position="347"/>
    </location>
</feature>
<feature type="region of interest" description="Disordered" evidence="3">
    <location>
        <begin position="100"/>
        <end position="177"/>
    </location>
</feature>
<dbReference type="OrthoDB" id="189220at2759"/>
<reference evidence="5 6" key="1">
    <citation type="journal article" date="2018" name="PLoS ONE">
        <title>The draft genome of Kipferlia bialata reveals reductive genome evolution in fornicate parasites.</title>
        <authorList>
            <person name="Tanifuji G."/>
            <person name="Takabayashi S."/>
            <person name="Kume K."/>
            <person name="Takagi M."/>
            <person name="Nakayama T."/>
            <person name="Kamikawa R."/>
            <person name="Inagaki Y."/>
            <person name="Hashimoto T."/>
        </authorList>
    </citation>
    <scope>NUCLEOTIDE SEQUENCE [LARGE SCALE GENOMIC DNA]</scope>
    <source>
        <strain evidence="5">NY0173</strain>
    </source>
</reference>
<dbReference type="GO" id="GO:0007165">
    <property type="term" value="P:signal transduction"/>
    <property type="evidence" value="ECO:0007669"/>
    <property type="project" value="InterPro"/>
</dbReference>
<organism evidence="5 6">
    <name type="scientific">Kipferlia bialata</name>
    <dbReference type="NCBI Taxonomy" id="797122"/>
    <lineage>
        <taxon>Eukaryota</taxon>
        <taxon>Metamonada</taxon>
        <taxon>Carpediemonas-like organisms</taxon>
        <taxon>Kipferlia</taxon>
    </lineage>
</organism>
<dbReference type="Proteomes" id="UP000265618">
    <property type="component" value="Unassembled WGS sequence"/>
</dbReference>
<dbReference type="PANTHER" id="PTHR11347">
    <property type="entry name" value="CYCLIC NUCLEOTIDE PHOSPHODIESTERASE"/>
    <property type="match status" value="1"/>
</dbReference>
<evidence type="ECO:0000313" key="5">
    <source>
        <dbReference type="EMBL" id="GIQ79428.1"/>
    </source>
</evidence>
<keyword evidence="2" id="KW-0378">Hydrolase</keyword>
<comment type="caution">
    <text evidence="5">The sequence shown here is derived from an EMBL/GenBank/DDBJ whole genome shotgun (WGS) entry which is preliminary data.</text>
</comment>
<sequence>MSDCHTLCKTIKQTQSVAYTAVRGGHGDIALDSARRKSESIVPEFMQDRARVSQYPSETRGEACYWHTHPDISSDCMSQNTGPSRVHSLCDSDPGYRVVRRDSISTPSSSLSTPRPAALKGPVVGSLVSSRGSSALPPRPTATSYGSVPTSARSLTGAVGTYPKRERESDSEVERGRERVSYLIPQVEQRGMSPVINLWGGEGIKVDTMISESGTESESDIHLEDTPATPPLSVTAPKGPTLQEMSHNTTPVGSALPSSLCLETVSPTIPTVDTVQWMVPNASPDTSASSGFGSGSLGLLPGVTLSDMEDIPAYTDSERESDSESDSVYGSATSGEGGEEREGEEDNGGGCRPWLRLPLCVGSVGVTTHILPLPGCVLSDTPTHSDVSCVSGCASTSSQTQTSATAQTEVPSLMWSARIGHFESLNRGDRWRELEYPRLRALFESLLTSGSGGSTGGRVSFVTPTEALGTLERFGRLVACQSEGTLGETDGSLPMYLSPAFDAHAWKQRHGSDALPYLGYLLHSHFGLGEVVSINRYTAALIQFQRMYSDSGTPSYHNSTHALDVMQMVGVMMDRLRKSECGRTLCPPVVVSVMLLAAAAHDVEHCGVTSDLLTNIRHPLYHVYGSVATLEKFHCMLGLFTLRYYSVFDSMPCDQSDFCQALFETLVLATDPKSVFSSMDDMAALMEGEGDVQTCLLTAIIRMADISNAARPFDVARTHSLNVMREFFKTGDLEAAYGHEIGAFRDRTKGVEEIRKCQTSFIDYIVRPFAVSFRDYASFVETQSSHHLERVLEGVHTTLSSDGVSTESGCNTHRITHCLSSLIHSMVRTMEKNKELWGGITSDDADILACLDSSP</sequence>
<dbReference type="CDD" id="cd00077">
    <property type="entry name" value="HDc"/>
    <property type="match status" value="1"/>
</dbReference>
<accession>A0A9K3CLI0</accession>
<protein>
    <recommendedName>
        <fullName evidence="4">PDEase domain-containing protein</fullName>
    </recommendedName>
</protein>